<evidence type="ECO:0000256" key="12">
    <source>
        <dbReference type="ARBA" id="ARBA00023033"/>
    </source>
</evidence>
<evidence type="ECO:0000256" key="8">
    <source>
        <dbReference type="ARBA" id="ARBA00022824"/>
    </source>
</evidence>
<dbReference type="GO" id="GO:0020037">
    <property type="term" value="F:heme binding"/>
    <property type="evidence" value="ECO:0007669"/>
    <property type="project" value="InterPro"/>
</dbReference>
<keyword evidence="6 14" id="KW-0349">Heme</keyword>
<dbReference type="PANTHER" id="PTHR24291:SF189">
    <property type="entry name" value="CYTOCHROME P450 4C3-RELATED"/>
    <property type="match status" value="1"/>
</dbReference>
<feature type="compositionally biased region" description="Polar residues" evidence="17">
    <location>
        <begin position="61"/>
        <end position="70"/>
    </location>
</feature>
<dbReference type="PRINTS" id="PR00463">
    <property type="entry name" value="EP450I"/>
</dbReference>
<comment type="similarity">
    <text evidence="5 15">Belongs to the cytochrome P450 family.</text>
</comment>
<evidence type="ECO:0000256" key="15">
    <source>
        <dbReference type="RuleBase" id="RU000461"/>
    </source>
</evidence>
<evidence type="ECO:0000256" key="5">
    <source>
        <dbReference type="ARBA" id="ARBA00010617"/>
    </source>
</evidence>
<protein>
    <submittedName>
        <fullName evidence="18">Cytochrome P450 CYP4XF3</fullName>
    </submittedName>
</protein>
<keyword evidence="10 15" id="KW-0560">Oxidoreductase</keyword>
<evidence type="ECO:0000256" key="9">
    <source>
        <dbReference type="ARBA" id="ARBA00022848"/>
    </source>
</evidence>
<dbReference type="PANTHER" id="PTHR24291">
    <property type="entry name" value="CYTOCHROME P450 FAMILY 4"/>
    <property type="match status" value="1"/>
</dbReference>
<proteinExistence type="evidence at transcript level"/>
<dbReference type="SUPFAM" id="SSF48264">
    <property type="entry name" value="Cytochrome P450"/>
    <property type="match status" value="1"/>
</dbReference>
<evidence type="ECO:0000256" key="11">
    <source>
        <dbReference type="ARBA" id="ARBA00023004"/>
    </source>
</evidence>
<evidence type="ECO:0000256" key="17">
    <source>
        <dbReference type="SAM" id="MobiDB-lite"/>
    </source>
</evidence>
<evidence type="ECO:0000256" key="4">
    <source>
        <dbReference type="ARBA" id="ARBA00004406"/>
    </source>
</evidence>
<dbReference type="InterPro" id="IPR002401">
    <property type="entry name" value="Cyt_P450_E_grp-I"/>
</dbReference>
<dbReference type="GO" id="GO:0005506">
    <property type="term" value="F:iron ion binding"/>
    <property type="evidence" value="ECO:0007669"/>
    <property type="project" value="InterPro"/>
</dbReference>
<comment type="function">
    <text evidence="2">May be involved in the metabolism of insect hormones and in the breakdown of synthetic insecticides.</text>
</comment>
<feature type="binding site" description="axial binding residue" evidence="14">
    <location>
        <position position="412"/>
    </location>
    <ligand>
        <name>heme</name>
        <dbReference type="ChEBI" id="CHEBI:30413"/>
    </ligand>
    <ligandPart>
        <name>Fe</name>
        <dbReference type="ChEBI" id="CHEBI:18248"/>
    </ligandPart>
</feature>
<evidence type="ECO:0000256" key="14">
    <source>
        <dbReference type="PIRSR" id="PIRSR602401-1"/>
    </source>
</evidence>
<evidence type="ECO:0000256" key="13">
    <source>
        <dbReference type="ARBA" id="ARBA00023136"/>
    </source>
</evidence>
<feature type="region of interest" description="Disordered" evidence="17">
    <location>
        <begin position="1"/>
        <end position="20"/>
    </location>
</feature>
<keyword evidence="13" id="KW-0472">Membrane</keyword>
<feature type="compositionally biased region" description="Low complexity" evidence="17">
    <location>
        <begin position="39"/>
        <end position="60"/>
    </location>
</feature>
<reference evidence="18" key="1">
    <citation type="journal article" date="2022" name="Insects">
        <title>Comparative Transcriptome Analysis to Reveal Differentially Expressed cytochrome P450 in Response to Imidacloprid in the Aphid Lion, Chrysoperla zastrowi sillemi (Esben-Petersen).</title>
        <authorList>
            <person name="Pathak J."/>
            <person name="Ramasamy G.G."/>
            <person name="Agrawal A."/>
            <person name="Srivastava S."/>
            <person name="Basavaarya B.R."/>
            <person name="Muthugounder M."/>
            <person name="Muniyappa V.K."/>
            <person name="Maria P."/>
            <person name="Rai A."/>
            <person name="Venkatesan T."/>
        </authorList>
    </citation>
    <scope>NUCLEOTIDE SEQUENCE</scope>
</reference>
<feature type="coiled-coil region" evidence="16">
    <location>
        <begin position="174"/>
        <end position="201"/>
    </location>
</feature>
<dbReference type="PRINTS" id="PR00385">
    <property type="entry name" value="P450"/>
</dbReference>
<dbReference type="GO" id="GO:0004497">
    <property type="term" value="F:monooxygenase activity"/>
    <property type="evidence" value="ECO:0007669"/>
    <property type="project" value="UniProtKB-KW"/>
</dbReference>
<evidence type="ECO:0000256" key="7">
    <source>
        <dbReference type="ARBA" id="ARBA00022723"/>
    </source>
</evidence>
<keyword evidence="11 14" id="KW-0408">Iron</keyword>
<comment type="cofactor">
    <cofactor evidence="1 14">
        <name>heme</name>
        <dbReference type="ChEBI" id="CHEBI:30413"/>
    </cofactor>
</comment>
<name>A0A9E8BWL7_9NEOP</name>
<keyword evidence="7 14" id="KW-0479">Metal-binding</keyword>
<dbReference type="PROSITE" id="PS00086">
    <property type="entry name" value="CYTOCHROME_P450"/>
    <property type="match status" value="1"/>
</dbReference>
<keyword evidence="16" id="KW-0175">Coiled coil</keyword>
<dbReference type="InterPro" id="IPR017972">
    <property type="entry name" value="Cyt_P450_CS"/>
</dbReference>
<keyword evidence="9" id="KW-0492">Microsome</keyword>
<evidence type="ECO:0000256" key="1">
    <source>
        <dbReference type="ARBA" id="ARBA00001971"/>
    </source>
</evidence>
<dbReference type="InterPro" id="IPR050196">
    <property type="entry name" value="Cytochrome_P450_Monoox"/>
</dbReference>
<evidence type="ECO:0000256" key="10">
    <source>
        <dbReference type="ARBA" id="ARBA00023002"/>
    </source>
</evidence>
<dbReference type="InterPro" id="IPR001128">
    <property type="entry name" value="Cyt_P450"/>
</dbReference>
<dbReference type="Gene3D" id="1.10.630.10">
    <property type="entry name" value="Cytochrome P450"/>
    <property type="match status" value="1"/>
</dbReference>
<sequence>MDDDAMNIKQQEQQNDKQTTTTILINNNHEEEEVYTTINNNNNNTTTTISDNEQQQQPQQSINRNTWSRTSLRRSPIHNNNGGGTGSGSIKRWGSFRTTNKRQLGSNALASELYRSSSFNCTSGSGGNVTTRTTNCNLDDRMSTTSKDDLYGCSSMTTTYSSMSDHDQDIIDHGSLLEDDVLDLNHKVEQLQQQVNILTSTTIEQQQHLNNNNINNNINNNNNNIIDDNSNVCLGSKKRIIFLDLLLQSTHLSGEPLTDKEIIDEVTNFMFAGHDTTSVQLSLLMYLLCEHPEIQNELYKEQCAILTDINGDPSFKQIQEMNYLERTIKESQRILPCVISFSRKMTADIQLKTNNLLLPKGCTASIFVYDVHHNPKIYENPEKFDPDRFLPENIRGRHPYAYIPFSAGPRNCLGQKFALLEMKTVMSNIIRNFKILPAYEDNGDKFKPIFRRYMLLTSLNGIQIRLESRR</sequence>
<dbReference type="GO" id="GO:0016705">
    <property type="term" value="F:oxidoreductase activity, acting on paired donors, with incorporation or reduction of molecular oxygen"/>
    <property type="evidence" value="ECO:0007669"/>
    <property type="project" value="InterPro"/>
</dbReference>
<evidence type="ECO:0000256" key="16">
    <source>
        <dbReference type="SAM" id="Coils"/>
    </source>
</evidence>
<dbReference type="InterPro" id="IPR036396">
    <property type="entry name" value="Cyt_P450_sf"/>
</dbReference>
<dbReference type="EMBL" id="ON646362">
    <property type="protein sequence ID" value="UZE89878.1"/>
    <property type="molecule type" value="mRNA"/>
</dbReference>
<feature type="region of interest" description="Disordered" evidence="17">
    <location>
        <begin position="39"/>
        <end position="93"/>
    </location>
</feature>
<feature type="compositionally biased region" description="Polar residues" evidence="17">
    <location>
        <begin position="8"/>
        <end position="20"/>
    </location>
</feature>
<keyword evidence="8" id="KW-0256">Endoplasmic reticulum</keyword>
<evidence type="ECO:0000256" key="6">
    <source>
        <dbReference type="ARBA" id="ARBA00022617"/>
    </source>
</evidence>
<keyword evidence="12 15" id="KW-0503">Monooxygenase</keyword>
<comment type="subcellular location">
    <subcellularLocation>
        <location evidence="4">Endoplasmic reticulum membrane</location>
        <topology evidence="4">Peripheral membrane protein</topology>
    </subcellularLocation>
    <subcellularLocation>
        <location evidence="3">Microsome membrane</location>
        <topology evidence="3">Peripheral membrane protein</topology>
    </subcellularLocation>
</comment>
<reference evidence="18" key="2">
    <citation type="submission" date="2022-05" db="EMBL/GenBank/DDBJ databases">
        <authorList>
            <person name="Pathak J."/>
            <person name="Thiruvengadam V."/>
            <person name="Gracy G.R."/>
        </authorList>
    </citation>
    <scope>NUCLEOTIDE SEQUENCE</scope>
</reference>
<evidence type="ECO:0000256" key="2">
    <source>
        <dbReference type="ARBA" id="ARBA00003690"/>
    </source>
</evidence>
<dbReference type="GO" id="GO:0005789">
    <property type="term" value="C:endoplasmic reticulum membrane"/>
    <property type="evidence" value="ECO:0007669"/>
    <property type="project" value="UniProtKB-SubCell"/>
</dbReference>
<dbReference type="Pfam" id="PF00067">
    <property type="entry name" value="p450"/>
    <property type="match status" value="1"/>
</dbReference>
<evidence type="ECO:0000313" key="18">
    <source>
        <dbReference type="EMBL" id="UZE89878.1"/>
    </source>
</evidence>
<evidence type="ECO:0000256" key="3">
    <source>
        <dbReference type="ARBA" id="ARBA00004174"/>
    </source>
</evidence>
<dbReference type="AlphaFoldDB" id="A0A9E8BWL7"/>
<organism evidence="18">
    <name type="scientific">Chrysoperla zastrowi sillemi</name>
    <dbReference type="NCBI Taxonomy" id="482137"/>
    <lineage>
        <taxon>Eukaryota</taxon>
        <taxon>Metazoa</taxon>
        <taxon>Ecdysozoa</taxon>
        <taxon>Arthropoda</taxon>
        <taxon>Hexapoda</taxon>
        <taxon>Insecta</taxon>
        <taxon>Pterygota</taxon>
        <taxon>Neoptera</taxon>
        <taxon>Endopterygota</taxon>
        <taxon>Neuroptera</taxon>
        <taxon>Hemerobiiformia</taxon>
        <taxon>Chrysopidae</taxon>
        <taxon>Chrysopinae</taxon>
        <taxon>Chrysoperla</taxon>
    </lineage>
</organism>
<accession>A0A9E8BWL7</accession>